<dbReference type="InterPro" id="IPR023997">
    <property type="entry name" value="TonB-dep_OMP_SusC/RagA_CS"/>
</dbReference>
<reference evidence="12" key="2">
    <citation type="submission" date="2021-04" db="EMBL/GenBank/DDBJ databases">
        <authorList>
            <person name="Gilroy R."/>
        </authorList>
    </citation>
    <scope>NUCLEOTIDE SEQUENCE</scope>
    <source>
        <strain evidence="12">G4-2901</strain>
    </source>
</reference>
<dbReference type="InterPro" id="IPR000531">
    <property type="entry name" value="Beta-barrel_TonB"/>
</dbReference>
<keyword evidence="4 8" id="KW-0812">Transmembrane</keyword>
<keyword evidence="7 8" id="KW-0998">Cell outer membrane</keyword>
<feature type="domain" description="TonB-dependent receptor plug" evidence="11">
    <location>
        <begin position="131"/>
        <end position="237"/>
    </location>
</feature>
<comment type="caution">
    <text evidence="12">The sequence shown here is derived from an EMBL/GenBank/DDBJ whole genome shotgun (WGS) entry which is preliminary data.</text>
</comment>
<evidence type="ECO:0000256" key="2">
    <source>
        <dbReference type="ARBA" id="ARBA00022448"/>
    </source>
</evidence>
<comment type="similarity">
    <text evidence="8 9">Belongs to the TonB-dependent receptor family.</text>
</comment>
<dbReference type="Gene3D" id="2.170.130.10">
    <property type="entry name" value="TonB-dependent receptor, plug domain"/>
    <property type="match status" value="1"/>
</dbReference>
<proteinExistence type="inferred from homology"/>
<protein>
    <submittedName>
        <fullName evidence="12">SusC/RagA family TonB-linked outer membrane protein</fullName>
    </submittedName>
</protein>
<evidence type="ECO:0000256" key="9">
    <source>
        <dbReference type="RuleBase" id="RU003357"/>
    </source>
</evidence>
<dbReference type="AlphaFoldDB" id="A0A948TB95"/>
<evidence type="ECO:0000256" key="3">
    <source>
        <dbReference type="ARBA" id="ARBA00022452"/>
    </source>
</evidence>
<dbReference type="Proteomes" id="UP000783796">
    <property type="component" value="Unassembled WGS sequence"/>
</dbReference>
<dbReference type="InterPro" id="IPR012910">
    <property type="entry name" value="Plug_dom"/>
</dbReference>
<dbReference type="Gene3D" id="2.60.40.1120">
    <property type="entry name" value="Carboxypeptidase-like, regulatory domain"/>
    <property type="match status" value="1"/>
</dbReference>
<accession>A0A948TB95</accession>
<dbReference type="SUPFAM" id="SSF49464">
    <property type="entry name" value="Carboxypeptidase regulatory domain-like"/>
    <property type="match status" value="1"/>
</dbReference>
<dbReference type="InterPro" id="IPR037066">
    <property type="entry name" value="Plug_dom_sf"/>
</dbReference>
<evidence type="ECO:0000256" key="5">
    <source>
        <dbReference type="ARBA" id="ARBA00023077"/>
    </source>
</evidence>
<feature type="domain" description="TonB-dependent receptor-like beta-barrel" evidence="10">
    <location>
        <begin position="540"/>
        <end position="1052"/>
    </location>
</feature>
<evidence type="ECO:0000256" key="8">
    <source>
        <dbReference type="PROSITE-ProRule" id="PRU01360"/>
    </source>
</evidence>
<dbReference type="Pfam" id="PF13715">
    <property type="entry name" value="CarbopepD_reg_2"/>
    <property type="match status" value="1"/>
</dbReference>
<dbReference type="InterPro" id="IPR039426">
    <property type="entry name" value="TonB-dep_rcpt-like"/>
</dbReference>
<dbReference type="GO" id="GO:0009279">
    <property type="term" value="C:cell outer membrane"/>
    <property type="evidence" value="ECO:0007669"/>
    <property type="project" value="UniProtKB-SubCell"/>
</dbReference>
<dbReference type="Gene3D" id="2.40.170.20">
    <property type="entry name" value="TonB-dependent receptor, beta-barrel domain"/>
    <property type="match status" value="1"/>
</dbReference>
<keyword evidence="5 9" id="KW-0798">TonB box</keyword>
<sequence length="1084" mass="122720">MEKVALHETRFRIIFLLWLCTFIMFVCETHAQGNRTIHGIVVDENNEPLPAAHVKQVNDDAKGSVAAVITDVQGHFTLTFPSDTKEIEASYLGYKTHRVKLNADNDYFIVLQPSSELLDEVVVTGYQTISKERATGAFSKVDSKKLETQRLSNMGAILEGRVAGYSDGKIRGVTSMNGLTTPLYVIDGFPVEKTTNDGYGNWIESVPDLNMEDIESITVLKDAAATSIYGARAANGVVVITTKRAKKDELNVSFSATLTVNPYDTYADKYLAGSATMIELEREWAAQNPQLHEGDVRSYANTVLDNMSYSTQGIRNILNYYAGNITQDQLESNLKGLASQGYRYYKDIEKYGKRNPFSQQYNLNIGKGTEKNTFNASVSYRQNQLEDKFSENNTIGINLQNSTQMTSWLTLDVGTYLNYGKGTTQSFNIFSPGYTYMPYDGLMNSDGTYYTNTEEDRYSLYNLNLLHNNGLYNLDITPLDEIGMNLTKSRDFSNRTFARLTFKFTDWLKYTASFQYEYAEYKTEQLKGKDSFEVRNMVNTFSTSNNDGTSTFALPYGNVFFTSANTTHAYNFRQQLDFNKTIAGKHDITMILGTETRENKMEYNDRTLYNYDPQLLTYSMINAGQLSNFNGQWGYASFSQQKFAYIRELVNRYVSVYSNAAYTYDGKYMVSGSIRWDKTNLFSTGSKYQKRPIWSVGAGWNIDREAFFNVAWINMLKLRASYGIGGNIAKNSAPYMIAYYNNNNQVGGIQGTISSRPNPNLRWEKTTTLNVGIDFALLGNRLNGSIEYYNKKGTDLLANTNGVPTEGWGYSTYSINNGKMTNKGFELTLSGDVIRHNDWNWNVSGVLGYNKNKVTYVNVKAPVAYLVIDYPTAYPRVGNPYNAIYGYQWAGLSETGTPQVYDAEGELYTDMTPSEIEDLIYLGTTVPIYNGSVSTNLRWKNWELAAQFLFEGGHKMRNTNTAFISSGMGVVSKDIENRWREPGDEAHTDIPRYISTESPLYNYNYQSMYANSSINVIDATNWRLRNLSLTYRIPSKWCHKLYLKNARIMLGMENVFTVAKSSNAKYLLGGYTKPNYLCGVYLNF</sequence>
<evidence type="ECO:0000256" key="4">
    <source>
        <dbReference type="ARBA" id="ARBA00022692"/>
    </source>
</evidence>
<evidence type="ECO:0000313" key="12">
    <source>
        <dbReference type="EMBL" id="MBU3838037.1"/>
    </source>
</evidence>
<name>A0A948TB95_9BACT</name>
<evidence type="ECO:0000259" key="11">
    <source>
        <dbReference type="Pfam" id="PF07715"/>
    </source>
</evidence>
<keyword evidence="2 8" id="KW-0813">Transport</keyword>
<dbReference type="SUPFAM" id="SSF56935">
    <property type="entry name" value="Porins"/>
    <property type="match status" value="1"/>
</dbReference>
<dbReference type="Pfam" id="PF00593">
    <property type="entry name" value="TonB_dep_Rec_b-barrel"/>
    <property type="match status" value="1"/>
</dbReference>
<evidence type="ECO:0000256" key="6">
    <source>
        <dbReference type="ARBA" id="ARBA00023136"/>
    </source>
</evidence>
<reference evidence="12" key="1">
    <citation type="journal article" date="2021" name="PeerJ">
        <title>Extensive microbial diversity within the chicken gut microbiome revealed by metagenomics and culture.</title>
        <authorList>
            <person name="Gilroy R."/>
            <person name="Ravi A."/>
            <person name="Getino M."/>
            <person name="Pursley I."/>
            <person name="Horton D.L."/>
            <person name="Alikhan N.F."/>
            <person name="Baker D."/>
            <person name="Gharbi K."/>
            <person name="Hall N."/>
            <person name="Watson M."/>
            <person name="Adriaenssens E.M."/>
            <person name="Foster-Nyarko E."/>
            <person name="Jarju S."/>
            <person name="Secka A."/>
            <person name="Antonio M."/>
            <person name="Oren A."/>
            <person name="Chaudhuri R.R."/>
            <person name="La Ragione R."/>
            <person name="Hildebrand F."/>
            <person name="Pallen M.J."/>
        </authorList>
    </citation>
    <scope>NUCLEOTIDE SEQUENCE</scope>
    <source>
        <strain evidence="12">G4-2901</strain>
    </source>
</reference>
<dbReference type="EMBL" id="JAHLFW010000063">
    <property type="protein sequence ID" value="MBU3838037.1"/>
    <property type="molecule type" value="Genomic_DNA"/>
</dbReference>
<evidence type="ECO:0000256" key="7">
    <source>
        <dbReference type="ARBA" id="ARBA00023237"/>
    </source>
</evidence>
<dbReference type="InterPro" id="IPR008969">
    <property type="entry name" value="CarboxyPept-like_regulatory"/>
</dbReference>
<gene>
    <name evidence="12" type="ORF">H9777_06930</name>
</gene>
<dbReference type="Pfam" id="PF07715">
    <property type="entry name" value="Plug"/>
    <property type="match status" value="1"/>
</dbReference>
<dbReference type="InterPro" id="IPR036942">
    <property type="entry name" value="Beta-barrel_TonB_sf"/>
</dbReference>
<dbReference type="InterPro" id="IPR023996">
    <property type="entry name" value="TonB-dep_OMP_SusC/RagA"/>
</dbReference>
<dbReference type="NCBIfam" id="TIGR04056">
    <property type="entry name" value="OMP_RagA_SusC"/>
    <property type="match status" value="1"/>
</dbReference>
<dbReference type="PROSITE" id="PS52016">
    <property type="entry name" value="TONB_DEPENDENT_REC_3"/>
    <property type="match status" value="1"/>
</dbReference>
<evidence type="ECO:0000259" key="10">
    <source>
        <dbReference type="Pfam" id="PF00593"/>
    </source>
</evidence>
<evidence type="ECO:0000256" key="1">
    <source>
        <dbReference type="ARBA" id="ARBA00004571"/>
    </source>
</evidence>
<evidence type="ECO:0000313" key="13">
    <source>
        <dbReference type="Proteomes" id="UP000783796"/>
    </source>
</evidence>
<organism evidence="12 13">
    <name type="scientific">Candidatus Phocaeicola faecigallinarum</name>
    <dbReference type="NCBI Taxonomy" id="2838732"/>
    <lineage>
        <taxon>Bacteria</taxon>
        <taxon>Pseudomonadati</taxon>
        <taxon>Bacteroidota</taxon>
        <taxon>Bacteroidia</taxon>
        <taxon>Bacteroidales</taxon>
        <taxon>Bacteroidaceae</taxon>
        <taxon>Phocaeicola</taxon>
    </lineage>
</organism>
<keyword evidence="6 8" id="KW-0472">Membrane</keyword>
<comment type="subcellular location">
    <subcellularLocation>
        <location evidence="1 8">Cell outer membrane</location>
        <topology evidence="1 8">Multi-pass membrane protein</topology>
    </subcellularLocation>
</comment>
<keyword evidence="3 8" id="KW-1134">Transmembrane beta strand</keyword>
<dbReference type="NCBIfam" id="TIGR04057">
    <property type="entry name" value="SusC_RagA_signa"/>
    <property type="match status" value="1"/>
</dbReference>